<comment type="caution">
    <text evidence="2">The sequence shown here is derived from an EMBL/GenBank/DDBJ whole genome shotgun (WGS) entry which is preliminary data.</text>
</comment>
<feature type="transmembrane region" description="Helical" evidence="1">
    <location>
        <begin position="7"/>
        <end position="25"/>
    </location>
</feature>
<proteinExistence type="predicted"/>
<evidence type="ECO:0000256" key="1">
    <source>
        <dbReference type="SAM" id="Phobius"/>
    </source>
</evidence>
<keyword evidence="1" id="KW-0472">Membrane</keyword>
<sequence>MDHRMNIIILIVTGIIGATLTHFVSEQLKWGAVKASAILSLIVGLFFYCFPELLNSYLDEHIPIVFVGTSFIGMVSSKTLKSYPLLAISGTIFAAIYINKNHVFDGYGGALGALAFIALLVTMGFAEAVSRPNKITLKVSAILQKIFSNKDTS</sequence>
<organism evidence="2 3">
    <name type="scientific">Winogradskyella marina</name>
    <dbReference type="NCBI Taxonomy" id="2785530"/>
    <lineage>
        <taxon>Bacteria</taxon>
        <taxon>Pseudomonadati</taxon>
        <taxon>Bacteroidota</taxon>
        <taxon>Flavobacteriia</taxon>
        <taxon>Flavobacteriales</taxon>
        <taxon>Flavobacteriaceae</taxon>
        <taxon>Winogradskyella</taxon>
    </lineage>
</organism>
<feature type="transmembrane region" description="Helical" evidence="1">
    <location>
        <begin position="31"/>
        <end position="50"/>
    </location>
</feature>
<gene>
    <name evidence="2" type="ORF">ITJ86_10625</name>
</gene>
<name>A0ABS0EIR1_9FLAO</name>
<keyword evidence="1" id="KW-1133">Transmembrane helix</keyword>
<feature type="transmembrane region" description="Helical" evidence="1">
    <location>
        <begin position="80"/>
        <end position="98"/>
    </location>
</feature>
<evidence type="ECO:0000313" key="2">
    <source>
        <dbReference type="EMBL" id="MBF8150351.1"/>
    </source>
</evidence>
<accession>A0ABS0EIR1</accession>
<reference evidence="2 3" key="1">
    <citation type="submission" date="2020-11" db="EMBL/GenBank/DDBJ databases">
        <title>Winogradskyella marina sp. nov., isolated from marine sediment.</title>
        <authorList>
            <person name="Bo J."/>
            <person name="Wang S."/>
            <person name="Song X."/>
            <person name="Du Z."/>
        </authorList>
    </citation>
    <scope>NUCLEOTIDE SEQUENCE [LARGE SCALE GENOMIC DNA]</scope>
    <source>
        <strain evidence="2 3">F6397</strain>
    </source>
</reference>
<feature type="transmembrane region" description="Helical" evidence="1">
    <location>
        <begin position="110"/>
        <end position="129"/>
    </location>
</feature>
<keyword evidence="3" id="KW-1185">Reference proteome</keyword>
<protein>
    <submittedName>
        <fullName evidence="2">Uncharacterized protein</fullName>
    </submittedName>
</protein>
<evidence type="ECO:0000313" key="3">
    <source>
        <dbReference type="Proteomes" id="UP000611215"/>
    </source>
</evidence>
<dbReference type="Proteomes" id="UP000611215">
    <property type="component" value="Unassembled WGS sequence"/>
</dbReference>
<keyword evidence="1" id="KW-0812">Transmembrane</keyword>
<dbReference type="EMBL" id="JADOET010000008">
    <property type="protein sequence ID" value="MBF8150351.1"/>
    <property type="molecule type" value="Genomic_DNA"/>
</dbReference>